<name>A0A1I7J623_9GAMM</name>
<dbReference type="EMBL" id="FPBJ01000027">
    <property type="protein sequence ID" value="SFU80618.1"/>
    <property type="molecule type" value="Genomic_DNA"/>
</dbReference>
<evidence type="ECO:0000313" key="1">
    <source>
        <dbReference type="EMBL" id="SFU80618.1"/>
    </source>
</evidence>
<gene>
    <name evidence="1" type="ORF">SAMN05421784_12745</name>
</gene>
<dbReference type="AlphaFoldDB" id="A0A1I7J623"/>
<dbReference type="Proteomes" id="UP000242496">
    <property type="component" value="Unassembled WGS sequence"/>
</dbReference>
<organism evidence="1 2">
    <name type="scientific">Xenorhabdus koppenhoeferi</name>
    <dbReference type="NCBI Taxonomy" id="351659"/>
    <lineage>
        <taxon>Bacteria</taxon>
        <taxon>Pseudomonadati</taxon>
        <taxon>Pseudomonadota</taxon>
        <taxon>Gammaproteobacteria</taxon>
        <taxon>Enterobacterales</taxon>
        <taxon>Morganellaceae</taxon>
        <taxon>Xenorhabdus</taxon>
    </lineage>
</organism>
<evidence type="ECO:0000313" key="2">
    <source>
        <dbReference type="Proteomes" id="UP000242496"/>
    </source>
</evidence>
<protein>
    <submittedName>
        <fullName evidence="1">Uncharacterized protein</fullName>
    </submittedName>
</protein>
<sequence length="32" mass="3413">MNKKPPEIDVFKLFSSQGRATPNAVALAVLGI</sequence>
<reference evidence="2" key="1">
    <citation type="submission" date="2016-10" db="EMBL/GenBank/DDBJ databases">
        <authorList>
            <person name="Varghese N."/>
            <person name="Submissions S."/>
        </authorList>
    </citation>
    <scope>NUCLEOTIDE SEQUENCE [LARGE SCALE GENOMIC DNA]</scope>
    <source>
        <strain evidence="2">DSM 18168</strain>
    </source>
</reference>
<keyword evidence="2" id="KW-1185">Reference proteome</keyword>
<accession>A0A1I7J623</accession>
<proteinExistence type="predicted"/>